<protein>
    <submittedName>
        <fullName evidence="1">Uncharacterized protein</fullName>
    </submittedName>
</protein>
<dbReference type="RefSeq" id="WP_190693458.1">
    <property type="nucleotide sequence ID" value="NZ_JACJTB010000067.1"/>
</dbReference>
<sequence>MKADFNLNAHTSRFPLNVVFPTLHDIKIEKLNFSQYFNKTFKPIFK</sequence>
<evidence type="ECO:0000313" key="1">
    <source>
        <dbReference type="EMBL" id="MBD2598322.1"/>
    </source>
</evidence>
<gene>
    <name evidence="1" type="ORF">H6G74_28935</name>
</gene>
<organism evidence="1 2">
    <name type="scientific">Nostoc spongiaeforme FACHB-130</name>
    <dbReference type="NCBI Taxonomy" id="1357510"/>
    <lineage>
        <taxon>Bacteria</taxon>
        <taxon>Bacillati</taxon>
        <taxon>Cyanobacteriota</taxon>
        <taxon>Cyanophyceae</taxon>
        <taxon>Nostocales</taxon>
        <taxon>Nostocaceae</taxon>
        <taxon>Nostoc</taxon>
    </lineage>
</organism>
<keyword evidence="2" id="KW-1185">Reference proteome</keyword>
<reference evidence="1 2" key="1">
    <citation type="journal article" date="2020" name="ISME J.">
        <title>Comparative genomics reveals insights into cyanobacterial evolution and habitat adaptation.</title>
        <authorList>
            <person name="Chen M.Y."/>
            <person name="Teng W.K."/>
            <person name="Zhao L."/>
            <person name="Hu C.X."/>
            <person name="Zhou Y.K."/>
            <person name="Han B.P."/>
            <person name="Song L.R."/>
            <person name="Shu W.S."/>
        </authorList>
    </citation>
    <scope>NUCLEOTIDE SEQUENCE [LARGE SCALE GENOMIC DNA]</scope>
    <source>
        <strain evidence="1 2">FACHB-130</strain>
    </source>
</reference>
<dbReference type="EMBL" id="JACJTB010000067">
    <property type="protein sequence ID" value="MBD2598322.1"/>
    <property type="molecule type" value="Genomic_DNA"/>
</dbReference>
<proteinExistence type="predicted"/>
<dbReference type="Proteomes" id="UP000603457">
    <property type="component" value="Unassembled WGS sequence"/>
</dbReference>
<comment type="caution">
    <text evidence="1">The sequence shown here is derived from an EMBL/GenBank/DDBJ whole genome shotgun (WGS) entry which is preliminary data.</text>
</comment>
<name>A0ABR8G506_9NOSO</name>
<evidence type="ECO:0000313" key="2">
    <source>
        <dbReference type="Proteomes" id="UP000603457"/>
    </source>
</evidence>
<accession>A0ABR8G506</accession>